<dbReference type="PANTHER" id="PTHR36847:SF1">
    <property type="entry name" value="AMIDOLIGASE ENZYME"/>
    <property type="match status" value="1"/>
</dbReference>
<accession>A0A6A6V4P7</accession>
<evidence type="ECO:0000313" key="2">
    <source>
        <dbReference type="Proteomes" id="UP000799440"/>
    </source>
</evidence>
<sequence>MASGAPVDFRFGVEIEVVLPSRHSWGTYTSWAQCAQALSGSIQRRGVANNVSNPDNKPNERYERWALVEEPSIPSLPYAPQISMEGVSPVYQFGTAHAQETWKSQIKEVWAGFTQFSAQAAPGCSTHVHLSPSSARWTLPQVKAIAKAALYFEPCIDAIMPAHRVRPAPGTSDWCASSRQNAYGRQMGYAQQITNITNAPSVEYAIYYMNALSLNFQNDIRSANVSPYFRWNFTGLGAGGKGTIEFRQPPGSKNENETTAWVMFTGCFVRAVLEYETDNMYPRLVAADTGPGLNNKQRYFKEFVKTGANLMGYNEAMIAWIMSRVGIA</sequence>
<reference evidence="1" key="1">
    <citation type="journal article" date="2020" name="Stud. Mycol.">
        <title>101 Dothideomycetes genomes: a test case for predicting lifestyles and emergence of pathogens.</title>
        <authorList>
            <person name="Haridas S."/>
            <person name="Albert R."/>
            <person name="Binder M."/>
            <person name="Bloem J."/>
            <person name="Labutti K."/>
            <person name="Salamov A."/>
            <person name="Andreopoulos B."/>
            <person name="Baker S."/>
            <person name="Barry K."/>
            <person name="Bills G."/>
            <person name="Bluhm B."/>
            <person name="Cannon C."/>
            <person name="Castanera R."/>
            <person name="Culley D."/>
            <person name="Daum C."/>
            <person name="Ezra D."/>
            <person name="Gonzalez J."/>
            <person name="Henrissat B."/>
            <person name="Kuo A."/>
            <person name="Liang C."/>
            <person name="Lipzen A."/>
            <person name="Lutzoni F."/>
            <person name="Magnuson J."/>
            <person name="Mondo S."/>
            <person name="Nolan M."/>
            <person name="Ohm R."/>
            <person name="Pangilinan J."/>
            <person name="Park H.-J."/>
            <person name="Ramirez L."/>
            <person name="Alfaro M."/>
            <person name="Sun H."/>
            <person name="Tritt A."/>
            <person name="Yoshinaga Y."/>
            <person name="Zwiers L.-H."/>
            <person name="Turgeon B."/>
            <person name="Goodwin S."/>
            <person name="Spatafora J."/>
            <person name="Crous P."/>
            <person name="Grigoriev I."/>
        </authorList>
    </citation>
    <scope>NUCLEOTIDE SEQUENCE</scope>
    <source>
        <strain evidence="1">CBS 119925</strain>
    </source>
</reference>
<evidence type="ECO:0000313" key="1">
    <source>
        <dbReference type="EMBL" id="KAF2745033.1"/>
    </source>
</evidence>
<dbReference type="Pfam" id="PF12224">
    <property type="entry name" value="Amidoligase_2"/>
    <property type="match status" value="1"/>
</dbReference>
<organism evidence="1 2">
    <name type="scientific">Sporormia fimetaria CBS 119925</name>
    <dbReference type="NCBI Taxonomy" id="1340428"/>
    <lineage>
        <taxon>Eukaryota</taxon>
        <taxon>Fungi</taxon>
        <taxon>Dikarya</taxon>
        <taxon>Ascomycota</taxon>
        <taxon>Pezizomycotina</taxon>
        <taxon>Dothideomycetes</taxon>
        <taxon>Pleosporomycetidae</taxon>
        <taxon>Pleosporales</taxon>
        <taxon>Sporormiaceae</taxon>
        <taxon>Sporormia</taxon>
    </lineage>
</organism>
<dbReference type="EMBL" id="MU006585">
    <property type="protein sequence ID" value="KAF2745033.1"/>
    <property type="molecule type" value="Genomic_DNA"/>
</dbReference>
<dbReference type="Proteomes" id="UP000799440">
    <property type="component" value="Unassembled WGS sequence"/>
</dbReference>
<dbReference type="AlphaFoldDB" id="A0A6A6V4P7"/>
<protein>
    <recommendedName>
        <fullName evidence="3">Amidoligase enzyme</fullName>
    </recommendedName>
</protein>
<name>A0A6A6V4P7_9PLEO</name>
<gene>
    <name evidence="1" type="ORF">M011DRAFT_488559</name>
</gene>
<dbReference type="InterPro" id="IPR022025">
    <property type="entry name" value="Amidoligase_2"/>
</dbReference>
<evidence type="ECO:0008006" key="3">
    <source>
        <dbReference type="Google" id="ProtNLM"/>
    </source>
</evidence>
<dbReference type="OrthoDB" id="5291055at2759"/>
<dbReference type="PANTHER" id="PTHR36847">
    <property type="entry name" value="AMIDOLIGASE ENZYME"/>
    <property type="match status" value="1"/>
</dbReference>
<keyword evidence="2" id="KW-1185">Reference proteome</keyword>
<proteinExistence type="predicted"/>